<reference evidence="7 8" key="1">
    <citation type="submission" date="2017-11" db="EMBL/GenBank/DDBJ databases">
        <title>Animal gut microbial communities from fecal samples from Wisconsin, USA.</title>
        <authorList>
            <person name="Neumann A."/>
        </authorList>
    </citation>
    <scope>NUCLEOTIDE SEQUENCE [LARGE SCALE GENOMIC DNA]</scope>
    <source>
        <strain evidence="7 8">UWS3</strain>
    </source>
</reference>
<dbReference type="EMBL" id="PGEX01000001">
    <property type="protein sequence ID" value="PJJ41754.1"/>
    <property type="molecule type" value="Genomic_DNA"/>
</dbReference>
<keyword evidence="4" id="KW-0624">Polysaccharide degradation</keyword>
<evidence type="ECO:0000256" key="1">
    <source>
        <dbReference type="ARBA" id="ARBA00022801"/>
    </source>
</evidence>
<feature type="signal peptide" evidence="5">
    <location>
        <begin position="1"/>
        <end position="22"/>
    </location>
</feature>
<dbReference type="RefSeq" id="WP_241899504.1">
    <property type="nucleotide sequence ID" value="NZ_PGEX01000001.1"/>
</dbReference>
<dbReference type="Gene3D" id="1.50.10.10">
    <property type="match status" value="1"/>
</dbReference>
<evidence type="ECO:0000313" key="8">
    <source>
        <dbReference type="Proteomes" id="UP000231134"/>
    </source>
</evidence>
<accession>A0A2M9A7R7</accession>
<dbReference type="PANTHER" id="PTHR22298">
    <property type="entry name" value="ENDO-1,4-BETA-GLUCANASE"/>
    <property type="match status" value="1"/>
</dbReference>
<dbReference type="InterPro" id="IPR014756">
    <property type="entry name" value="Ig_E-set"/>
</dbReference>
<evidence type="ECO:0000256" key="5">
    <source>
        <dbReference type="SAM" id="SignalP"/>
    </source>
</evidence>
<keyword evidence="2" id="KW-0119">Carbohydrate metabolism</keyword>
<gene>
    <name evidence="7" type="ORF">BGX16_1748</name>
</gene>
<dbReference type="Proteomes" id="UP000231134">
    <property type="component" value="Unassembled WGS sequence"/>
</dbReference>
<dbReference type="InterPro" id="IPR013783">
    <property type="entry name" value="Ig-like_fold"/>
</dbReference>
<keyword evidence="3" id="KW-0326">Glycosidase</keyword>
<comment type="caution">
    <text evidence="7">The sequence shown here is derived from an EMBL/GenBank/DDBJ whole genome shotgun (WGS) entry which is preliminary data.</text>
</comment>
<evidence type="ECO:0000256" key="2">
    <source>
        <dbReference type="ARBA" id="ARBA00023277"/>
    </source>
</evidence>
<organism evidence="7 8">
    <name type="scientific">Hallerella succinigenes</name>
    <dbReference type="NCBI Taxonomy" id="1896222"/>
    <lineage>
        <taxon>Bacteria</taxon>
        <taxon>Pseudomonadati</taxon>
        <taxon>Fibrobacterota</taxon>
        <taxon>Fibrobacteria</taxon>
        <taxon>Fibrobacterales</taxon>
        <taxon>Fibrobacteraceae</taxon>
        <taxon>Hallerella</taxon>
    </lineage>
</organism>
<dbReference type="GO" id="GO:0000272">
    <property type="term" value="P:polysaccharide catabolic process"/>
    <property type="evidence" value="ECO:0007669"/>
    <property type="project" value="UniProtKB-KW"/>
</dbReference>
<evidence type="ECO:0000256" key="3">
    <source>
        <dbReference type="ARBA" id="ARBA00023295"/>
    </source>
</evidence>
<dbReference type="InterPro" id="IPR008928">
    <property type="entry name" value="6-hairpin_glycosidase_sf"/>
</dbReference>
<name>A0A2M9A7R7_9BACT</name>
<dbReference type="InterPro" id="IPR026444">
    <property type="entry name" value="Secre_tail"/>
</dbReference>
<dbReference type="NCBIfam" id="TIGR04183">
    <property type="entry name" value="Por_Secre_tail"/>
    <property type="match status" value="1"/>
</dbReference>
<keyword evidence="8" id="KW-1185">Reference proteome</keyword>
<dbReference type="AlphaFoldDB" id="A0A2M9A7R7"/>
<sequence length="687" mass="74929">MKRRIFTSFSLASFGLVTAANAAATFYYNQVGYDVGKPVTVIVKNTTDLSGTAFSLLKDGIAVSTGTLSVGANPDSWLSSGSFYTIDLGPSLEAGTYMIQLADGSVSGAFTVSEYALATNTLSTVLDYFYEDRADTPYIFNLDASIGIYGSSEKRNVQGGWYDASGDVSKYLSHLSYANYLNPQQIPLSVWALAFTAKHIPTFLSAVSSVAKTDPETEAVYGADFLLRMLSPEGYFYMTVFDGWGSPSATREICAFSGSNGIKSADYQTAFREGGGMAIAALAKASTLAKDGDSTRAQYLAGAVRAFEHLQSKQTMDGSCAYCDDGAENIIDDYTALLAATELFTATNEDSYLTAARARAKHLMDRLSDNGYFWSDDAKTRPFWHASDAGLPLIALIRYAEVEASSEKNLNLKTALDAIKKHYDWLLKVTNQVDNPFGYARQTYKTGGTIKDGFFIPHDNESGYWWQGEDARIASLSAAVAYAAKVLNDVNFESDKYATDQLDWILGKNPYAVCMMEGKGLKNPSVYNGQSSYDATLDGGIANGITGKNTDGSGIAWDSDGVGSVGFDLSESWQNWRWIEQWLPHTTWYLMALATRYDEVSSDLIHTALPKTKSAPTFNIQQQGRLLTVSLQSNPTGKVLTVANLNGQKLYRETLRSTQTTVNLDNLQDGVYFVQVNGLGSRRILLK</sequence>
<keyword evidence="5" id="KW-0732">Signal</keyword>
<dbReference type="GO" id="GO:0004553">
    <property type="term" value="F:hydrolase activity, hydrolyzing O-glycosyl compounds"/>
    <property type="evidence" value="ECO:0007669"/>
    <property type="project" value="InterPro"/>
</dbReference>
<dbReference type="InterPro" id="IPR001701">
    <property type="entry name" value="Glyco_hydro_9"/>
</dbReference>
<feature type="domain" description="Glycoside hydrolase family 9" evidence="6">
    <location>
        <begin position="144"/>
        <end position="525"/>
    </location>
</feature>
<dbReference type="InterPro" id="IPR012341">
    <property type="entry name" value="6hp_glycosidase-like_sf"/>
</dbReference>
<keyword evidence="1 7" id="KW-0378">Hydrolase</keyword>
<evidence type="ECO:0000313" key="7">
    <source>
        <dbReference type="EMBL" id="PJJ41754.1"/>
    </source>
</evidence>
<evidence type="ECO:0000259" key="6">
    <source>
        <dbReference type="Pfam" id="PF00759"/>
    </source>
</evidence>
<dbReference type="SUPFAM" id="SSF48208">
    <property type="entry name" value="Six-hairpin glycosidases"/>
    <property type="match status" value="1"/>
</dbReference>
<feature type="chain" id="PRO_5014767183" evidence="5">
    <location>
        <begin position="23"/>
        <end position="687"/>
    </location>
</feature>
<protein>
    <submittedName>
        <fullName evidence="7">Beta-glucosidase (Glycosyl hydrolase family 9)</fullName>
    </submittedName>
</protein>
<dbReference type="SUPFAM" id="SSF81296">
    <property type="entry name" value="E set domains"/>
    <property type="match status" value="1"/>
</dbReference>
<dbReference type="Pfam" id="PF00759">
    <property type="entry name" value="Glyco_hydro_9"/>
    <property type="match status" value="1"/>
</dbReference>
<proteinExistence type="predicted"/>
<dbReference type="Gene3D" id="2.60.40.10">
    <property type="entry name" value="Immunoglobulins"/>
    <property type="match status" value="1"/>
</dbReference>
<evidence type="ECO:0000256" key="4">
    <source>
        <dbReference type="ARBA" id="ARBA00023326"/>
    </source>
</evidence>